<dbReference type="EMBL" id="CP036273">
    <property type="protein sequence ID" value="QDU18470.1"/>
    <property type="molecule type" value="Genomic_DNA"/>
</dbReference>
<gene>
    <name evidence="2" type="ORF">ETAA1_03580</name>
</gene>
<organism evidence="2 3">
    <name type="scientific">Urbifossiella limnaea</name>
    <dbReference type="NCBI Taxonomy" id="2528023"/>
    <lineage>
        <taxon>Bacteria</taxon>
        <taxon>Pseudomonadati</taxon>
        <taxon>Planctomycetota</taxon>
        <taxon>Planctomycetia</taxon>
        <taxon>Gemmatales</taxon>
        <taxon>Gemmataceae</taxon>
        <taxon>Urbifossiella</taxon>
    </lineage>
</organism>
<protein>
    <recommendedName>
        <fullName evidence="1">Predicted pPIWI-associating nuclease domain-containing protein</fullName>
    </recommendedName>
</protein>
<dbReference type="Proteomes" id="UP000319576">
    <property type="component" value="Chromosome"/>
</dbReference>
<evidence type="ECO:0000313" key="3">
    <source>
        <dbReference type="Proteomes" id="UP000319576"/>
    </source>
</evidence>
<dbReference type="KEGG" id="uli:ETAA1_03580"/>
<sequence length="399" mass="43705">MVDLNDPLRRAMELEGLHKKMFNPALALEGGILAQLRAQPSLMAMVGSQLALQKAIFPDLKTLLVPLPGVSLSATSTIASMLDSVRVNATVRALLSDETQRMSSAFDAARLSALADWKAIFRGISAVEAGFALPLQAHLSVLFERSALADGAFSRVKEGSLGSRLGLAEHDRAGLTESQGELQAGFRSYFDEVAASDLGVLELPAQLTELPAAELVNQAALVVSTSETEEDAEAVLVERAVADELAAETTDLLTGLVAELDPELVQLLKGAREAFASRHTDYIRHFVTSYRELFTHLLHALAPDDELKKWTKDPKHYDRNKPTRRARVQFLTRDLKDSFGGFLNADVDAVLEFIGVFQKGTHGVNPQFSDEQLRDMKNRTEGLFRFMLVTHRVAVTGRL</sequence>
<evidence type="ECO:0000313" key="2">
    <source>
        <dbReference type="EMBL" id="QDU18470.1"/>
    </source>
</evidence>
<feature type="domain" description="Predicted pPIWI-associating nuclease" evidence="1">
    <location>
        <begin position="259"/>
        <end position="385"/>
    </location>
</feature>
<accession>A0A517XLT1</accession>
<reference evidence="2 3" key="1">
    <citation type="submission" date="2019-02" db="EMBL/GenBank/DDBJ databases">
        <title>Deep-cultivation of Planctomycetes and their phenomic and genomic characterization uncovers novel biology.</title>
        <authorList>
            <person name="Wiegand S."/>
            <person name="Jogler M."/>
            <person name="Boedeker C."/>
            <person name="Pinto D."/>
            <person name="Vollmers J."/>
            <person name="Rivas-Marin E."/>
            <person name="Kohn T."/>
            <person name="Peeters S.H."/>
            <person name="Heuer A."/>
            <person name="Rast P."/>
            <person name="Oberbeckmann S."/>
            <person name="Bunk B."/>
            <person name="Jeske O."/>
            <person name="Meyerdierks A."/>
            <person name="Storesund J.E."/>
            <person name="Kallscheuer N."/>
            <person name="Luecker S."/>
            <person name="Lage O.M."/>
            <person name="Pohl T."/>
            <person name="Merkel B.J."/>
            <person name="Hornburger P."/>
            <person name="Mueller R.-W."/>
            <person name="Bruemmer F."/>
            <person name="Labrenz M."/>
            <person name="Spormann A.M."/>
            <person name="Op den Camp H."/>
            <person name="Overmann J."/>
            <person name="Amann R."/>
            <person name="Jetten M.S.M."/>
            <person name="Mascher T."/>
            <person name="Medema M.H."/>
            <person name="Devos D.P."/>
            <person name="Kaster A.-K."/>
            <person name="Ovreas L."/>
            <person name="Rohde M."/>
            <person name="Galperin M.Y."/>
            <person name="Jogler C."/>
        </authorList>
    </citation>
    <scope>NUCLEOTIDE SEQUENCE [LARGE SCALE GENOMIC DNA]</scope>
    <source>
        <strain evidence="2 3">ETA_A1</strain>
    </source>
</reference>
<dbReference type="AlphaFoldDB" id="A0A517XLT1"/>
<dbReference type="RefSeq" id="WP_202920585.1">
    <property type="nucleotide sequence ID" value="NZ_CP036273.1"/>
</dbReference>
<dbReference type="Pfam" id="PF18165">
    <property type="entry name" value="pP_pnuc_1"/>
    <property type="match status" value="1"/>
</dbReference>
<evidence type="ECO:0000259" key="1">
    <source>
        <dbReference type="Pfam" id="PF18165"/>
    </source>
</evidence>
<name>A0A517XLT1_9BACT</name>
<dbReference type="InterPro" id="IPR040556">
    <property type="entry name" value="pP_pnuc_1"/>
</dbReference>
<proteinExistence type="predicted"/>
<keyword evidence="3" id="KW-1185">Reference proteome</keyword>